<evidence type="ECO:0000256" key="2">
    <source>
        <dbReference type="SAM" id="MobiDB-lite"/>
    </source>
</evidence>
<evidence type="ECO:0000313" key="3">
    <source>
        <dbReference type="EMBL" id="KAG8096994.1"/>
    </source>
</evidence>
<accession>A0A8J5WXU7</accession>
<gene>
    <name evidence="3" type="ORF">GUJ93_ZPchr0013g34219</name>
</gene>
<feature type="compositionally biased region" description="Basic and acidic residues" evidence="2">
    <location>
        <begin position="547"/>
        <end position="556"/>
    </location>
</feature>
<comment type="caution">
    <text evidence="3">The sequence shown here is derived from an EMBL/GenBank/DDBJ whole genome shotgun (WGS) entry which is preliminary data.</text>
</comment>
<feature type="coiled-coil region" evidence="1">
    <location>
        <begin position="146"/>
        <end position="173"/>
    </location>
</feature>
<keyword evidence="1" id="KW-0175">Coiled coil</keyword>
<feature type="region of interest" description="Disordered" evidence="2">
    <location>
        <begin position="188"/>
        <end position="211"/>
    </location>
</feature>
<feature type="region of interest" description="Disordered" evidence="2">
    <location>
        <begin position="509"/>
        <end position="556"/>
    </location>
</feature>
<evidence type="ECO:0000256" key="1">
    <source>
        <dbReference type="SAM" id="Coils"/>
    </source>
</evidence>
<feature type="compositionally biased region" description="Basic residues" evidence="2">
    <location>
        <begin position="62"/>
        <end position="72"/>
    </location>
</feature>
<feature type="region of interest" description="Disordered" evidence="2">
    <location>
        <begin position="1"/>
        <end position="85"/>
    </location>
</feature>
<feature type="compositionally biased region" description="Basic and acidic residues" evidence="2">
    <location>
        <begin position="75"/>
        <end position="85"/>
    </location>
</feature>
<evidence type="ECO:0000313" key="4">
    <source>
        <dbReference type="Proteomes" id="UP000729402"/>
    </source>
</evidence>
<reference evidence="3" key="1">
    <citation type="journal article" date="2021" name="bioRxiv">
        <title>Whole Genome Assembly and Annotation of Northern Wild Rice, Zizania palustris L., Supports a Whole Genome Duplication in the Zizania Genus.</title>
        <authorList>
            <person name="Haas M."/>
            <person name="Kono T."/>
            <person name="Macchietto M."/>
            <person name="Millas R."/>
            <person name="McGilp L."/>
            <person name="Shao M."/>
            <person name="Duquette J."/>
            <person name="Hirsch C.N."/>
            <person name="Kimball J."/>
        </authorList>
    </citation>
    <scope>NUCLEOTIDE SEQUENCE</scope>
    <source>
        <tissue evidence="3">Fresh leaf tissue</tissue>
    </source>
</reference>
<dbReference type="OrthoDB" id="1921697at2759"/>
<protein>
    <submittedName>
        <fullName evidence="3">Uncharacterized protein</fullName>
    </submittedName>
</protein>
<dbReference type="AlphaFoldDB" id="A0A8J5WXU7"/>
<proteinExistence type="predicted"/>
<dbReference type="PANTHER" id="PTHR35468:SF1">
    <property type="entry name" value="MYOSIN-LIKE PROTEIN"/>
    <property type="match status" value="1"/>
</dbReference>
<keyword evidence="4" id="KW-1185">Reference proteome</keyword>
<sequence>MSARRAAMSQQAPATPPAPRILNLPRRPSRSVGARAAGSGRRRGRSTSERCSRWSGGCAGWSRHRRRRRYSRAARSQEDAGEQEEKWRFQAEILRAECNFLRMEREVSLRKLDRHRGQMEAALKSAVETLVSGRKKIDEKGDVGMAAELDEGIEDLEEMMEELRVEKESRRKAVRGLRELRRSHGRNFDRQASSLRRRLEKMSPADADPCVKDIREITLPVAPQSPPPPAEHSDDDDHASIANLSDVEMLRLKMAGMSKGMRQKMAEYSRRLEAVAGGDNNNADDCQSRKCGNRHSRKASAGSQRSWSGGSSSNANAAAARDSTTASHGRGRHSMAPDRHHHHQPAAAAQGSCCDCKEIVGKIMEQVRTESEQWNEMQDMLEQVRLEMQELQSSRDTWQRRAIASDTSLRSLESEVLEWKHRTQVSEQHVEDLQKKISELESKLHTFKSHFPSPGQPKQERSEARKMENNPRSNKARHPRSSHECGGGKEKEKHVLICRVKHSPSVLRKRQPFQDIGNISLPRHAPVRKQGGELLPRPRPRPRLHRHESEERILSV</sequence>
<feature type="compositionally biased region" description="Basic and acidic residues" evidence="2">
    <location>
        <begin position="481"/>
        <end position="491"/>
    </location>
</feature>
<dbReference type="Proteomes" id="UP000729402">
    <property type="component" value="Unassembled WGS sequence"/>
</dbReference>
<reference evidence="3" key="2">
    <citation type="submission" date="2021-02" db="EMBL/GenBank/DDBJ databases">
        <authorList>
            <person name="Kimball J.A."/>
            <person name="Haas M.W."/>
            <person name="Macchietto M."/>
            <person name="Kono T."/>
            <person name="Duquette J."/>
            <person name="Shao M."/>
        </authorList>
    </citation>
    <scope>NUCLEOTIDE SEQUENCE</scope>
    <source>
        <tissue evidence="3">Fresh leaf tissue</tissue>
    </source>
</reference>
<feature type="region of interest" description="Disordered" evidence="2">
    <location>
        <begin position="276"/>
        <end position="350"/>
    </location>
</feature>
<dbReference type="PANTHER" id="PTHR35468">
    <property type="entry name" value="MYOSIN-LIKE PROTEIN"/>
    <property type="match status" value="1"/>
</dbReference>
<dbReference type="EMBL" id="JAAALK010000079">
    <property type="protein sequence ID" value="KAG8096994.1"/>
    <property type="molecule type" value="Genomic_DNA"/>
</dbReference>
<feature type="compositionally biased region" description="Basic and acidic residues" evidence="2">
    <location>
        <begin position="458"/>
        <end position="469"/>
    </location>
</feature>
<feature type="compositionally biased region" description="Basic residues" evidence="2">
    <location>
        <begin position="329"/>
        <end position="344"/>
    </location>
</feature>
<feature type="region of interest" description="Disordered" evidence="2">
    <location>
        <begin position="446"/>
        <end position="491"/>
    </location>
</feature>
<feature type="compositionally biased region" description="Low complexity" evidence="2">
    <location>
        <begin position="299"/>
        <end position="327"/>
    </location>
</feature>
<feature type="compositionally biased region" description="Low complexity" evidence="2">
    <location>
        <begin position="30"/>
        <end position="39"/>
    </location>
</feature>
<organism evidence="3 4">
    <name type="scientific">Zizania palustris</name>
    <name type="common">Northern wild rice</name>
    <dbReference type="NCBI Taxonomy" id="103762"/>
    <lineage>
        <taxon>Eukaryota</taxon>
        <taxon>Viridiplantae</taxon>
        <taxon>Streptophyta</taxon>
        <taxon>Embryophyta</taxon>
        <taxon>Tracheophyta</taxon>
        <taxon>Spermatophyta</taxon>
        <taxon>Magnoliopsida</taxon>
        <taxon>Liliopsida</taxon>
        <taxon>Poales</taxon>
        <taxon>Poaceae</taxon>
        <taxon>BOP clade</taxon>
        <taxon>Oryzoideae</taxon>
        <taxon>Oryzeae</taxon>
        <taxon>Zizaniinae</taxon>
        <taxon>Zizania</taxon>
    </lineage>
</organism>
<name>A0A8J5WXU7_ZIZPA</name>